<feature type="compositionally biased region" description="Basic and acidic residues" evidence="1">
    <location>
        <begin position="78"/>
        <end position="92"/>
    </location>
</feature>
<dbReference type="Proteomes" id="UP000054270">
    <property type="component" value="Unassembled WGS sequence"/>
</dbReference>
<gene>
    <name evidence="2" type="ORF">HYPSUDRAFT_275252</name>
</gene>
<dbReference type="EMBL" id="KN817527">
    <property type="protein sequence ID" value="KJA26452.1"/>
    <property type="molecule type" value="Genomic_DNA"/>
</dbReference>
<sequence>MDRAQQTVARRVPCYCHKCDGTMVSVRTERNHRKSPRAPDKSRYGKLNGTSHVKKRQRTMASGSKNNESTDETIQEPSQRDHEKEGHDDGEE</sequence>
<organism evidence="2 3">
    <name type="scientific">Hypholoma sublateritium (strain FD-334 SS-4)</name>
    <dbReference type="NCBI Taxonomy" id="945553"/>
    <lineage>
        <taxon>Eukaryota</taxon>
        <taxon>Fungi</taxon>
        <taxon>Dikarya</taxon>
        <taxon>Basidiomycota</taxon>
        <taxon>Agaricomycotina</taxon>
        <taxon>Agaricomycetes</taxon>
        <taxon>Agaricomycetidae</taxon>
        <taxon>Agaricales</taxon>
        <taxon>Agaricineae</taxon>
        <taxon>Strophariaceae</taxon>
        <taxon>Hypholoma</taxon>
    </lineage>
</organism>
<dbReference type="AlphaFoldDB" id="A0A0D2LFN5"/>
<proteinExistence type="predicted"/>
<evidence type="ECO:0000313" key="3">
    <source>
        <dbReference type="Proteomes" id="UP000054270"/>
    </source>
</evidence>
<protein>
    <submittedName>
        <fullName evidence="2">Uncharacterized protein</fullName>
    </submittedName>
</protein>
<evidence type="ECO:0000313" key="2">
    <source>
        <dbReference type="EMBL" id="KJA26452.1"/>
    </source>
</evidence>
<reference evidence="3" key="1">
    <citation type="submission" date="2014-04" db="EMBL/GenBank/DDBJ databases">
        <title>Evolutionary Origins and Diversification of the Mycorrhizal Mutualists.</title>
        <authorList>
            <consortium name="DOE Joint Genome Institute"/>
            <consortium name="Mycorrhizal Genomics Consortium"/>
            <person name="Kohler A."/>
            <person name="Kuo A."/>
            <person name="Nagy L.G."/>
            <person name="Floudas D."/>
            <person name="Copeland A."/>
            <person name="Barry K.W."/>
            <person name="Cichocki N."/>
            <person name="Veneault-Fourrey C."/>
            <person name="LaButti K."/>
            <person name="Lindquist E.A."/>
            <person name="Lipzen A."/>
            <person name="Lundell T."/>
            <person name="Morin E."/>
            <person name="Murat C."/>
            <person name="Riley R."/>
            <person name="Ohm R."/>
            <person name="Sun H."/>
            <person name="Tunlid A."/>
            <person name="Henrissat B."/>
            <person name="Grigoriev I.V."/>
            <person name="Hibbett D.S."/>
            <person name="Martin F."/>
        </authorList>
    </citation>
    <scope>NUCLEOTIDE SEQUENCE [LARGE SCALE GENOMIC DNA]</scope>
    <source>
        <strain evidence="3">FD-334 SS-4</strain>
    </source>
</reference>
<name>A0A0D2LFN5_HYPSF</name>
<keyword evidence="3" id="KW-1185">Reference proteome</keyword>
<dbReference type="OrthoDB" id="10693746at2759"/>
<accession>A0A0D2LFN5</accession>
<evidence type="ECO:0000256" key="1">
    <source>
        <dbReference type="SAM" id="MobiDB-lite"/>
    </source>
</evidence>
<feature type="region of interest" description="Disordered" evidence="1">
    <location>
        <begin position="27"/>
        <end position="92"/>
    </location>
</feature>